<keyword evidence="3" id="KW-1185">Reference proteome</keyword>
<name>A0A6A7C8J2_9PEZI</name>
<organism evidence="2 3">
    <name type="scientific">Piedraia hortae CBS 480.64</name>
    <dbReference type="NCBI Taxonomy" id="1314780"/>
    <lineage>
        <taxon>Eukaryota</taxon>
        <taxon>Fungi</taxon>
        <taxon>Dikarya</taxon>
        <taxon>Ascomycota</taxon>
        <taxon>Pezizomycotina</taxon>
        <taxon>Dothideomycetes</taxon>
        <taxon>Dothideomycetidae</taxon>
        <taxon>Capnodiales</taxon>
        <taxon>Piedraiaceae</taxon>
        <taxon>Piedraia</taxon>
    </lineage>
</organism>
<reference evidence="2" key="1">
    <citation type="journal article" date="2020" name="Stud. Mycol.">
        <title>101 Dothideomycetes genomes: a test case for predicting lifestyles and emergence of pathogens.</title>
        <authorList>
            <person name="Haridas S."/>
            <person name="Albert R."/>
            <person name="Binder M."/>
            <person name="Bloem J."/>
            <person name="Labutti K."/>
            <person name="Salamov A."/>
            <person name="Andreopoulos B."/>
            <person name="Baker S."/>
            <person name="Barry K."/>
            <person name="Bills G."/>
            <person name="Bluhm B."/>
            <person name="Cannon C."/>
            <person name="Castanera R."/>
            <person name="Culley D."/>
            <person name="Daum C."/>
            <person name="Ezra D."/>
            <person name="Gonzalez J."/>
            <person name="Henrissat B."/>
            <person name="Kuo A."/>
            <person name="Liang C."/>
            <person name="Lipzen A."/>
            <person name="Lutzoni F."/>
            <person name="Magnuson J."/>
            <person name="Mondo S."/>
            <person name="Nolan M."/>
            <person name="Ohm R."/>
            <person name="Pangilinan J."/>
            <person name="Park H.-J."/>
            <person name="Ramirez L."/>
            <person name="Alfaro M."/>
            <person name="Sun H."/>
            <person name="Tritt A."/>
            <person name="Yoshinaga Y."/>
            <person name="Zwiers L.-H."/>
            <person name="Turgeon B."/>
            <person name="Goodwin S."/>
            <person name="Spatafora J."/>
            <person name="Crous P."/>
            <person name="Grigoriev I."/>
        </authorList>
    </citation>
    <scope>NUCLEOTIDE SEQUENCE</scope>
    <source>
        <strain evidence="2">CBS 480.64</strain>
    </source>
</reference>
<evidence type="ECO:0000313" key="3">
    <source>
        <dbReference type="Proteomes" id="UP000799421"/>
    </source>
</evidence>
<dbReference type="EMBL" id="MU005959">
    <property type="protein sequence ID" value="KAF2863760.1"/>
    <property type="molecule type" value="Genomic_DNA"/>
</dbReference>
<feature type="region of interest" description="Disordered" evidence="1">
    <location>
        <begin position="45"/>
        <end position="67"/>
    </location>
</feature>
<protein>
    <submittedName>
        <fullName evidence="2">Uncharacterized protein</fullName>
    </submittedName>
</protein>
<dbReference type="AlphaFoldDB" id="A0A6A7C8J2"/>
<evidence type="ECO:0000256" key="1">
    <source>
        <dbReference type="SAM" id="MobiDB-lite"/>
    </source>
</evidence>
<gene>
    <name evidence="2" type="ORF">K470DRAFT_81659</name>
</gene>
<dbReference type="Proteomes" id="UP000799421">
    <property type="component" value="Unassembled WGS sequence"/>
</dbReference>
<evidence type="ECO:0000313" key="2">
    <source>
        <dbReference type="EMBL" id="KAF2863760.1"/>
    </source>
</evidence>
<proteinExistence type="predicted"/>
<accession>A0A6A7C8J2</accession>
<sequence length="169" mass="18740">MRSLEPQSVAVSNCQCRLRCIIIAGAPLQRLCKVGLTAGLQEEKSPIDRQGAHSQVSSLLKDKDNKPMIREHNGEKSDKLTAHGLTQAIGNYLNSTDTVVRVEEALLEAEQEDQTISIGAACIWLHRFGYSFRAPQKGIHVVDHERPDFVGASIEQESLFVQFDECPLD</sequence>